<comment type="similarity">
    <text evidence="2">Belongs to the EamA transporter family.</text>
</comment>
<dbReference type="PANTHER" id="PTHR32322:SF2">
    <property type="entry name" value="EAMA DOMAIN-CONTAINING PROTEIN"/>
    <property type="match status" value="1"/>
</dbReference>
<accession>A0A1Q8BQY2</accession>
<keyword evidence="5 7" id="KW-0472">Membrane</keyword>
<organism evidence="9 10">
    <name type="scientific">Actinophytocola xanthii</name>
    <dbReference type="NCBI Taxonomy" id="1912961"/>
    <lineage>
        <taxon>Bacteria</taxon>
        <taxon>Bacillati</taxon>
        <taxon>Actinomycetota</taxon>
        <taxon>Actinomycetes</taxon>
        <taxon>Pseudonocardiales</taxon>
        <taxon>Pseudonocardiaceae</taxon>
    </lineage>
</organism>
<evidence type="ECO:0000313" key="10">
    <source>
        <dbReference type="Proteomes" id="UP000185596"/>
    </source>
</evidence>
<feature type="transmembrane region" description="Helical" evidence="7">
    <location>
        <begin position="36"/>
        <end position="59"/>
    </location>
</feature>
<dbReference type="STRING" id="1912961.BU204_37680"/>
<comment type="subcellular location">
    <subcellularLocation>
        <location evidence="1">Membrane</location>
        <topology evidence="1">Multi-pass membrane protein</topology>
    </subcellularLocation>
</comment>
<evidence type="ECO:0000256" key="1">
    <source>
        <dbReference type="ARBA" id="ARBA00004141"/>
    </source>
</evidence>
<feature type="transmembrane region" description="Helical" evidence="7">
    <location>
        <begin position="212"/>
        <end position="233"/>
    </location>
</feature>
<protein>
    <recommendedName>
        <fullName evidence="8">EamA domain-containing protein</fullName>
    </recommendedName>
</protein>
<evidence type="ECO:0000256" key="5">
    <source>
        <dbReference type="ARBA" id="ARBA00023136"/>
    </source>
</evidence>
<comment type="caution">
    <text evidence="9">The sequence shown here is derived from an EMBL/GenBank/DDBJ whole genome shotgun (WGS) entry which is preliminary data.</text>
</comment>
<keyword evidence="4 7" id="KW-1133">Transmembrane helix</keyword>
<reference evidence="9 10" key="1">
    <citation type="submission" date="2016-12" db="EMBL/GenBank/DDBJ databases">
        <title>The draft genome sequence of Actinophytocola sp. 11-183.</title>
        <authorList>
            <person name="Wang W."/>
            <person name="Yuan L."/>
        </authorList>
    </citation>
    <scope>NUCLEOTIDE SEQUENCE [LARGE SCALE GENOMIC DNA]</scope>
    <source>
        <strain evidence="9 10">11-183</strain>
    </source>
</reference>
<feature type="domain" description="EamA" evidence="8">
    <location>
        <begin position="100"/>
        <end position="227"/>
    </location>
</feature>
<dbReference type="OrthoDB" id="5143138at2"/>
<feature type="non-terminal residue" evidence="9">
    <location>
        <position position="1"/>
    </location>
</feature>
<dbReference type="InterPro" id="IPR050638">
    <property type="entry name" value="AA-Vitamin_Transporters"/>
</dbReference>
<dbReference type="SUPFAM" id="SSF103481">
    <property type="entry name" value="Multidrug resistance efflux transporter EmrE"/>
    <property type="match status" value="2"/>
</dbReference>
<dbReference type="InterPro" id="IPR000620">
    <property type="entry name" value="EamA_dom"/>
</dbReference>
<dbReference type="PANTHER" id="PTHR32322">
    <property type="entry name" value="INNER MEMBRANE TRANSPORTER"/>
    <property type="match status" value="1"/>
</dbReference>
<proteinExistence type="inferred from homology"/>
<dbReference type="AlphaFoldDB" id="A0A1Q8BQY2"/>
<dbReference type="Proteomes" id="UP000185596">
    <property type="component" value="Unassembled WGS sequence"/>
</dbReference>
<evidence type="ECO:0000256" key="7">
    <source>
        <dbReference type="SAM" id="Phobius"/>
    </source>
</evidence>
<feature type="transmembrane region" description="Helical" evidence="7">
    <location>
        <begin position="157"/>
        <end position="176"/>
    </location>
</feature>
<sequence length="255" mass="25458">LAWFGRLHPLTDPAVRWRVLVTGALLAEFQAAYQVALAWISVSLATLVTIGSVPVLVAAVTAVRDRQWPTLPTLVPVAVSLAGLALLSGASAEGWGAAAGIGMSLLAGAGFATLTLVTARSVGHHGAVTAAGLLLGGLLLTPFALVAGMSVPFSGSVLGLVVFIGVVPTAVAYGVYALGARTAGASSAALAAMLEPLTATLLAVGLRGERLSLAGIAGAVLVAAALVWGAAAVNRPGRPRASRSRARTSPPVRAR</sequence>
<feature type="transmembrane region" description="Helical" evidence="7">
    <location>
        <begin position="71"/>
        <end position="91"/>
    </location>
</feature>
<feature type="region of interest" description="Disordered" evidence="6">
    <location>
        <begin position="236"/>
        <end position="255"/>
    </location>
</feature>
<dbReference type="RefSeq" id="WP_075130563.1">
    <property type="nucleotide sequence ID" value="NZ_MSIE01000164.1"/>
</dbReference>
<dbReference type="Pfam" id="PF00892">
    <property type="entry name" value="EamA"/>
    <property type="match status" value="1"/>
</dbReference>
<feature type="transmembrane region" description="Helical" evidence="7">
    <location>
        <begin position="97"/>
        <end position="119"/>
    </location>
</feature>
<feature type="transmembrane region" description="Helical" evidence="7">
    <location>
        <begin position="131"/>
        <end position="151"/>
    </location>
</feature>
<dbReference type="GO" id="GO:0016020">
    <property type="term" value="C:membrane"/>
    <property type="evidence" value="ECO:0007669"/>
    <property type="project" value="UniProtKB-SubCell"/>
</dbReference>
<evidence type="ECO:0000313" key="9">
    <source>
        <dbReference type="EMBL" id="OLF04513.1"/>
    </source>
</evidence>
<dbReference type="InterPro" id="IPR037185">
    <property type="entry name" value="EmrE-like"/>
</dbReference>
<gene>
    <name evidence="9" type="ORF">BU204_37680</name>
</gene>
<evidence type="ECO:0000256" key="2">
    <source>
        <dbReference type="ARBA" id="ARBA00007362"/>
    </source>
</evidence>
<keyword evidence="10" id="KW-1185">Reference proteome</keyword>
<feature type="compositionally biased region" description="Basic residues" evidence="6">
    <location>
        <begin position="237"/>
        <end position="246"/>
    </location>
</feature>
<feature type="transmembrane region" description="Helical" evidence="7">
    <location>
        <begin position="188"/>
        <end position="206"/>
    </location>
</feature>
<keyword evidence="3 7" id="KW-0812">Transmembrane</keyword>
<evidence type="ECO:0000256" key="3">
    <source>
        <dbReference type="ARBA" id="ARBA00022692"/>
    </source>
</evidence>
<evidence type="ECO:0000256" key="6">
    <source>
        <dbReference type="SAM" id="MobiDB-lite"/>
    </source>
</evidence>
<evidence type="ECO:0000259" key="8">
    <source>
        <dbReference type="Pfam" id="PF00892"/>
    </source>
</evidence>
<name>A0A1Q8BQY2_9PSEU</name>
<dbReference type="EMBL" id="MSIE01000164">
    <property type="protein sequence ID" value="OLF04513.1"/>
    <property type="molecule type" value="Genomic_DNA"/>
</dbReference>
<evidence type="ECO:0000256" key="4">
    <source>
        <dbReference type="ARBA" id="ARBA00022989"/>
    </source>
</evidence>